<protein>
    <submittedName>
        <fullName evidence="2">Uncharacterized protein</fullName>
    </submittedName>
</protein>
<gene>
    <name evidence="2" type="ORF">GALL_554100</name>
</gene>
<dbReference type="AlphaFoldDB" id="A0A1J5NXX7"/>
<comment type="caution">
    <text evidence="2">The sequence shown here is derived from an EMBL/GenBank/DDBJ whole genome shotgun (WGS) entry which is preliminary data.</text>
</comment>
<organism evidence="2">
    <name type="scientific">mine drainage metagenome</name>
    <dbReference type="NCBI Taxonomy" id="410659"/>
    <lineage>
        <taxon>unclassified sequences</taxon>
        <taxon>metagenomes</taxon>
        <taxon>ecological metagenomes</taxon>
    </lineage>
</organism>
<evidence type="ECO:0000256" key="1">
    <source>
        <dbReference type="SAM" id="MobiDB-lite"/>
    </source>
</evidence>
<name>A0A1J5NXX7_9ZZZZ</name>
<feature type="compositionally biased region" description="Polar residues" evidence="1">
    <location>
        <begin position="123"/>
        <end position="135"/>
    </location>
</feature>
<reference evidence="2" key="1">
    <citation type="submission" date="2016-10" db="EMBL/GenBank/DDBJ databases">
        <title>Sequence of Gallionella enrichment culture.</title>
        <authorList>
            <person name="Poehlein A."/>
            <person name="Muehling M."/>
            <person name="Daniel R."/>
        </authorList>
    </citation>
    <scope>NUCLEOTIDE SEQUENCE</scope>
</reference>
<feature type="compositionally biased region" description="Basic and acidic residues" evidence="1">
    <location>
        <begin position="105"/>
        <end position="122"/>
    </location>
</feature>
<evidence type="ECO:0000313" key="2">
    <source>
        <dbReference type="EMBL" id="OIQ63056.1"/>
    </source>
</evidence>
<dbReference type="EMBL" id="MLJW01009350">
    <property type="protein sequence ID" value="OIQ63056.1"/>
    <property type="molecule type" value="Genomic_DNA"/>
</dbReference>
<sequence>MHEHRAEEDEVAYAGFFGGAREMQRTLDIDVSIKFDRMLFVLMMDTCREMNHGVCIDESGLPVGRGTKRIDHDLIVGSRRLPYGSADDPTLARQPGNNMPADEAGCARDQDDGSTILHERRSSSFPCNNSATRPE</sequence>
<accession>A0A1J5NXX7</accession>
<proteinExistence type="predicted"/>
<feature type="region of interest" description="Disordered" evidence="1">
    <location>
        <begin position="80"/>
        <end position="135"/>
    </location>
</feature>